<dbReference type="OrthoDB" id="5988653at2759"/>
<feature type="compositionally biased region" description="Polar residues" evidence="1">
    <location>
        <begin position="398"/>
        <end position="422"/>
    </location>
</feature>
<feature type="region of interest" description="Disordered" evidence="1">
    <location>
        <begin position="31"/>
        <end position="74"/>
    </location>
</feature>
<dbReference type="AlphaFoldDB" id="A0A914BHI0"/>
<dbReference type="OMA" id="KPHANRQ"/>
<proteinExistence type="predicted"/>
<reference evidence="2" key="1">
    <citation type="submission" date="2022-11" db="UniProtKB">
        <authorList>
            <consortium name="EnsemblMetazoa"/>
        </authorList>
    </citation>
    <scope>IDENTIFICATION</scope>
</reference>
<keyword evidence="3" id="KW-1185">Reference proteome</keyword>
<dbReference type="RefSeq" id="XP_038075332.1">
    <property type="nucleotide sequence ID" value="XM_038219404.1"/>
</dbReference>
<dbReference type="GeneID" id="119743061"/>
<evidence type="ECO:0000313" key="3">
    <source>
        <dbReference type="Proteomes" id="UP000887568"/>
    </source>
</evidence>
<protein>
    <submittedName>
        <fullName evidence="2">Uncharacterized protein</fullName>
    </submittedName>
</protein>
<dbReference type="EnsemblMetazoa" id="XM_038219404.1">
    <property type="protein sequence ID" value="XP_038075332.1"/>
    <property type="gene ID" value="LOC119743061"/>
</dbReference>
<name>A0A914BHI0_PATMI</name>
<feature type="region of interest" description="Disordered" evidence="1">
    <location>
        <begin position="349"/>
        <end position="422"/>
    </location>
</feature>
<dbReference type="PANTHER" id="PTHR34239:SF2">
    <property type="entry name" value="TRANSPOSABLE ELEMENT P TRANSPOSASE_THAP9 CONSERVED DOMAIN-CONTAINING PROTEIN"/>
    <property type="match status" value="1"/>
</dbReference>
<evidence type="ECO:0000256" key="1">
    <source>
        <dbReference type="SAM" id="MobiDB-lite"/>
    </source>
</evidence>
<sequence length="422" mass="46839">MADEVVIHVDPSESECFFTQLEEDLSGLTQQTAASVVPTPAKRKTKRKNVDSAATQSVSNRGASTSKAAGQSDLHETVANLQKTVATLAEAIAQRPTPAPRYDAFYDHDISDLTSRGNFVPERGENYENDNIVPEGGDSLCDGDLDSLLNILEEKNDDLLSEMATLVEGDDKVGPAINEKLAGTINALARGKIAPEKLEEKVKQYDKPKNCPNLSLTKVNPEIWAFFKPATRARDVKWQKVQGYIMHALTAITMTTDKLLNARNSKDQPNLDTAELIRMLVDAVAMLGAGNAQLNYRRRDLIRPDLSQKYAPLCSSQTQCTSFLFGDDLVQACKAIQETNKLGSKVHGFDTGGANRGRRRGFNRGFNRSTHYPSGDYRYYGRQQRQPFYRRGRRPYMHQSQARPTSAYVTQDTSSGKQKQSP</sequence>
<accession>A0A914BHI0</accession>
<dbReference type="PANTHER" id="PTHR34239">
    <property type="entry name" value="APPLE DOMAIN-CONTAINING PROTEIN"/>
    <property type="match status" value="1"/>
</dbReference>
<dbReference type="RefSeq" id="XP_038075331.1">
    <property type="nucleotide sequence ID" value="XM_038219403.1"/>
</dbReference>
<dbReference type="Proteomes" id="UP000887568">
    <property type="component" value="Unplaced"/>
</dbReference>
<feature type="compositionally biased region" description="Polar residues" evidence="1">
    <location>
        <begin position="52"/>
        <end position="69"/>
    </location>
</feature>
<evidence type="ECO:0000313" key="2">
    <source>
        <dbReference type="EnsemblMetazoa" id="XP_038075331.1"/>
    </source>
</evidence>
<organism evidence="2 3">
    <name type="scientific">Patiria miniata</name>
    <name type="common">Bat star</name>
    <name type="synonym">Asterina miniata</name>
    <dbReference type="NCBI Taxonomy" id="46514"/>
    <lineage>
        <taxon>Eukaryota</taxon>
        <taxon>Metazoa</taxon>
        <taxon>Echinodermata</taxon>
        <taxon>Eleutherozoa</taxon>
        <taxon>Asterozoa</taxon>
        <taxon>Asteroidea</taxon>
        <taxon>Valvatacea</taxon>
        <taxon>Valvatida</taxon>
        <taxon>Asterinidae</taxon>
        <taxon>Patiria</taxon>
    </lineage>
</organism>
<dbReference type="EnsemblMetazoa" id="XM_038219403.1">
    <property type="protein sequence ID" value="XP_038075331.1"/>
    <property type="gene ID" value="LOC119743061"/>
</dbReference>